<dbReference type="GeneID" id="24788153"/>
<dbReference type="HOGENOM" id="CLU_2597684_0_0_2"/>
<dbReference type="STRING" id="1434107.MSBR3_0668"/>
<organism evidence="1 2">
    <name type="scientific">Methanosarcina barkeri 3</name>
    <dbReference type="NCBI Taxonomy" id="1434107"/>
    <lineage>
        <taxon>Archaea</taxon>
        <taxon>Methanobacteriati</taxon>
        <taxon>Methanobacteriota</taxon>
        <taxon>Stenosarchaea group</taxon>
        <taxon>Methanomicrobia</taxon>
        <taxon>Methanosarcinales</taxon>
        <taxon>Methanosarcinaceae</taxon>
        <taxon>Methanosarcina</taxon>
    </lineage>
</organism>
<accession>A0A0E3SIP9</accession>
<keyword evidence="2" id="KW-1185">Reference proteome</keyword>
<gene>
    <name evidence="1" type="ORF">MSBR3_0668</name>
</gene>
<name>A0A0E3SIP9_METBA</name>
<dbReference type="RefSeq" id="WP_048106531.1">
    <property type="nucleotide sequence ID" value="NZ_CP009517.1"/>
</dbReference>
<proteinExistence type="predicted"/>
<evidence type="ECO:0000313" key="2">
    <source>
        <dbReference type="Proteomes" id="UP000033066"/>
    </source>
</evidence>
<sequence length="79" mass="8922">MVHGSNTTCVFYDIESRKEGALLRIFPLVNQKIIITLLVLDLSFSQKSTPAEIELENSNGYLAVCHFSCKIKNFINFVV</sequence>
<evidence type="ECO:0000313" key="1">
    <source>
        <dbReference type="EMBL" id="AKB81246.1"/>
    </source>
</evidence>
<reference evidence="1" key="1">
    <citation type="submission" date="2014-07" db="EMBL/GenBank/DDBJ databases">
        <title>Methanogenic archaea and the global carbon cycle.</title>
        <authorList>
            <person name="Henriksen J.R."/>
            <person name="Luke J."/>
            <person name="Reinhart S."/>
            <person name="Benedict M.N."/>
            <person name="Youngblut N.D."/>
            <person name="Metcalf M.E."/>
            <person name="Whitaker R.J."/>
            <person name="Metcalf W.W."/>
        </authorList>
    </citation>
    <scope>NUCLEOTIDE SEQUENCE [LARGE SCALE GENOMIC DNA]</scope>
    <source>
        <strain evidence="1">3</strain>
    </source>
</reference>
<dbReference type="PATRIC" id="fig|1434107.4.peg.889"/>
<dbReference type="EMBL" id="CP009517">
    <property type="protein sequence ID" value="AKB81246.1"/>
    <property type="molecule type" value="Genomic_DNA"/>
</dbReference>
<dbReference type="Proteomes" id="UP000033066">
    <property type="component" value="Chromosome"/>
</dbReference>
<dbReference type="AlphaFoldDB" id="A0A0E3SIP9"/>
<protein>
    <submittedName>
        <fullName evidence="1">Glycogen debranching enzyme, archaeal type, TIGR01561</fullName>
    </submittedName>
</protein>
<dbReference type="KEGG" id="mbak:MSBR3_0668"/>